<evidence type="ECO:0000259" key="1">
    <source>
        <dbReference type="PROSITE" id="PS50181"/>
    </source>
</evidence>
<feature type="non-terminal residue" evidence="2">
    <location>
        <position position="65"/>
    </location>
</feature>
<sequence>MSLEERSGSTCSRYSAGTRLSLQNLAKVQHGEHRLQKLPNEVWAKVLSKLSTKELLDARLVSKSF</sequence>
<name>A0AAW1SQ05_9CHLO</name>
<feature type="domain" description="F-box" evidence="1">
    <location>
        <begin position="32"/>
        <end position="65"/>
    </location>
</feature>
<protein>
    <recommendedName>
        <fullName evidence="1">F-box domain-containing protein</fullName>
    </recommendedName>
</protein>
<dbReference type="EMBL" id="JALJOV010001174">
    <property type="protein sequence ID" value="KAK9852826.1"/>
    <property type="molecule type" value="Genomic_DNA"/>
</dbReference>
<dbReference type="Proteomes" id="UP001485043">
    <property type="component" value="Unassembled WGS sequence"/>
</dbReference>
<dbReference type="Gene3D" id="1.20.1280.50">
    <property type="match status" value="1"/>
</dbReference>
<keyword evidence="3" id="KW-1185">Reference proteome</keyword>
<evidence type="ECO:0000313" key="2">
    <source>
        <dbReference type="EMBL" id="KAK9852826.1"/>
    </source>
</evidence>
<evidence type="ECO:0000313" key="3">
    <source>
        <dbReference type="Proteomes" id="UP001485043"/>
    </source>
</evidence>
<comment type="caution">
    <text evidence="2">The sequence shown here is derived from an EMBL/GenBank/DDBJ whole genome shotgun (WGS) entry which is preliminary data.</text>
</comment>
<dbReference type="AlphaFoldDB" id="A0AAW1SQ05"/>
<accession>A0AAW1SQ05</accession>
<reference evidence="2 3" key="1">
    <citation type="journal article" date="2024" name="Nat. Commun.">
        <title>Phylogenomics reveals the evolutionary origins of lichenization in chlorophyte algae.</title>
        <authorList>
            <person name="Puginier C."/>
            <person name="Libourel C."/>
            <person name="Otte J."/>
            <person name="Skaloud P."/>
            <person name="Haon M."/>
            <person name="Grisel S."/>
            <person name="Petersen M."/>
            <person name="Berrin J.G."/>
            <person name="Delaux P.M."/>
            <person name="Dal Grande F."/>
            <person name="Keller J."/>
        </authorList>
    </citation>
    <scope>NUCLEOTIDE SEQUENCE [LARGE SCALE GENOMIC DNA]</scope>
    <source>
        <strain evidence="2 3">SAG 2523</strain>
    </source>
</reference>
<dbReference type="InterPro" id="IPR036047">
    <property type="entry name" value="F-box-like_dom_sf"/>
</dbReference>
<dbReference type="InterPro" id="IPR001810">
    <property type="entry name" value="F-box_dom"/>
</dbReference>
<organism evidence="2 3">
    <name type="scientific">Apatococcus fuscideae</name>
    <dbReference type="NCBI Taxonomy" id="2026836"/>
    <lineage>
        <taxon>Eukaryota</taxon>
        <taxon>Viridiplantae</taxon>
        <taxon>Chlorophyta</taxon>
        <taxon>core chlorophytes</taxon>
        <taxon>Trebouxiophyceae</taxon>
        <taxon>Chlorellales</taxon>
        <taxon>Chlorellaceae</taxon>
        <taxon>Apatococcus</taxon>
    </lineage>
</organism>
<gene>
    <name evidence="2" type="ORF">WJX84_009135</name>
</gene>
<dbReference type="SUPFAM" id="SSF81383">
    <property type="entry name" value="F-box domain"/>
    <property type="match status" value="1"/>
</dbReference>
<dbReference type="Pfam" id="PF00646">
    <property type="entry name" value="F-box"/>
    <property type="match status" value="1"/>
</dbReference>
<proteinExistence type="predicted"/>
<dbReference type="PROSITE" id="PS50181">
    <property type="entry name" value="FBOX"/>
    <property type="match status" value="1"/>
</dbReference>